<organism evidence="2 3">
    <name type="scientific">Pleuronectes platessa</name>
    <name type="common">European plaice</name>
    <dbReference type="NCBI Taxonomy" id="8262"/>
    <lineage>
        <taxon>Eukaryota</taxon>
        <taxon>Metazoa</taxon>
        <taxon>Chordata</taxon>
        <taxon>Craniata</taxon>
        <taxon>Vertebrata</taxon>
        <taxon>Euteleostomi</taxon>
        <taxon>Actinopterygii</taxon>
        <taxon>Neopterygii</taxon>
        <taxon>Teleostei</taxon>
        <taxon>Neoteleostei</taxon>
        <taxon>Acanthomorphata</taxon>
        <taxon>Carangaria</taxon>
        <taxon>Pleuronectiformes</taxon>
        <taxon>Pleuronectoidei</taxon>
        <taxon>Pleuronectidae</taxon>
        <taxon>Pleuronectes</taxon>
    </lineage>
</organism>
<gene>
    <name evidence="2" type="ORF">PLEPLA_LOCUS18274</name>
</gene>
<accession>A0A9N7YKG9</accession>
<protein>
    <submittedName>
        <fullName evidence="2">Uncharacterized protein</fullName>
    </submittedName>
</protein>
<name>A0A9N7YKG9_PLEPL</name>
<sequence>MDRLSDSTGSQLAPVLRDVHSSVSSRSPLSMYSRWCGTPSGLEHANQSCWKHKQAAAQAGSERLDGLQSSPSLFPSLSPSSEPRAIGLWLQDGALMRIFGAGVRADFQRVCSPEDCEWDFHTADCSADVIMGDIR</sequence>
<dbReference type="EMBL" id="CADEAL010001224">
    <property type="protein sequence ID" value="CAB1430292.1"/>
    <property type="molecule type" value="Genomic_DNA"/>
</dbReference>
<evidence type="ECO:0000256" key="1">
    <source>
        <dbReference type="SAM" id="MobiDB-lite"/>
    </source>
</evidence>
<comment type="caution">
    <text evidence="2">The sequence shown here is derived from an EMBL/GenBank/DDBJ whole genome shotgun (WGS) entry which is preliminary data.</text>
</comment>
<dbReference type="AlphaFoldDB" id="A0A9N7YKG9"/>
<feature type="compositionally biased region" description="Low complexity" evidence="1">
    <location>
        <begin position="67"/>
        <end position="79"/>
    </location>
</feature>
<proteinExistence type="predicted"/>
<feature type="region of interest" description="Disordered" evidence="1">
    <location>
        <begin position="60"/>
        <end position="79"/>
    </location>
</feature>
<dbReference type="Proteomes" id="UP001153269">
    <property type="component" value="Unassembled WGS sequence"/>
</dbReference>
<evidence type="ECO:0000313" key="2">
    <source>
        <dbReference type="EMBL" id="CAB1430292.1"/>
    </source>
</evidence>
<evidence type="ECO:0000313" key="3">
    <source>
        <dbReference type="Proteomes" id="UP001153269"/>
    </source>
</evidence>
<keyword evidence="3" id="KW-1185">Reference proteome</keyword>
<reference evidence="2" key="1">
    <citation type="submission" date="2020-03" db="EMBL/GenBank/DDBJ databases">
        <authorList>
            <person name="Weist P."/>
        </authorList>
    </citation>
    <scope>NUCLEOTIDE SEQUENCE</scope>
</reference>